<protein>
    <recommendedName>
        <fullName evidence="5">Lysis protein</fullName>
    </recommendedName>
</protein>
<accession>A0A1Q9R8K2</accession>
<gene>
    <name evidence="3" type="ORF">PSEMO_13270</name>
</gene>
<dbReference type="EMBL" id="MKZO01000011">
    <property type="protein sequence ID" value="OLS63760.1"/>
    <property type="molecule type" value="Genomic_DNA"/>
</dbReference>
<evidence type="ECO:0000313" key="3">
    <source>
        <dbReference type="EMBL" id="OLS63760.1"/>
    </source>
</evidence>
<feature type="signal peptide" evidence="2">
    <location>
        <begin position="1"/>
        <end position="26"/>
    </location>
</feature>
<keyword evidence="2" id="KW-0732">Signal</keyword>
<proteinExistence type="predicted"/>
<sequence length="203" mass="21198">MAALDFLSLPSSLAWAVAACALSATAAGSVGYGLGDRQATAAGAADLADLKREHAERALASGQRNLDDLLSEMRRANDAEAQLLAAKTQHQTELEQLQERIPNVTTVYLPAPAAKPVAIPRCVFTAGWLRDYNAALGVPANTKGTAAGNAEAAAKPAPGTDAELLESGVTPADILAHAQDYGMWARNNLAQLNALLDLQEQKD</sequence>
<feature type="chain" id="PRO_5012322225" description="Lysis protein" evidence="2">
    <location>
        <begin position="27"/>
        <end position="203"/>
    </location>
</feature>
<organism evidence="3 4">
    <name type="scientific">Pseudomonas putida</name>
    <name type="common">Arthrobacter siderocapsulatus</name>
    <dbReference type="NCBI Taxonomy" id="303"/>
    <lineage>
        <taxon>Bacteria</taxon>
        <taxon>Pseudomonadati</taxon>
        <taxon>Pseudomonadota</taxon>
        <taxon>Gammaproteobacteria</taxon>
        <taxon>Pseudomonadales</taxon>
        <taxon>Pseudomonadaceae</taxon>
        <taxon>Pseudomonas</taxon>
    </lineage>
</organism>
<dbReference type="OrthoDB" id="7028413at2"/>
<dbReference type="AlphaFoldDB" id="A0A1Q9R8K2"/>
<evidence type="ECO:0000256" key="1">
    <source>
        <dbReference type="SAM" id="Coils"/>
    </source>
</evidence>
<reference evidence="3 4" key="1">
    <citation type="submission" date="2016-10" db="EMBL/GenBank/DDBJ databases">
        <title>Genome Sequence of Pseudomonas putida GM4FR.</title>
        <authorList>
            <person name="Poehlein A."/>
            <person name="Wemheuer F."/>
            <person name="Hollensteiner J."/>
            <person name="Wemheuer B."/>
        </authorList>
    </citation>
    <scope>NUCLEOTIDE SEQUENCE [LARGE SCALE GENOMIC DNA]</scope>
    <source>
        <strain evidence="3 4">GM4FR</strain>
    </source>
</reference>
<dbReference type="RefSeq" id="WP_075802367.1">
    <property type="nucleotide sequence ID" value="NZ_MKZO01000011.1"/>
</dbReference>
<evidence type="ECO:0008006" key="5">
    <source>
        <dbReference type="Google" id="ProtNLM"/>
    </source>
</evidence>
<keyword evidence="1" id="KW-0175">Coiled coil</keyword>
<evidence type="ECO:0000256" key="2">
    <source>
        <dbReference type="SAM" id="SignalP"/>
    </source>
</evidence>
<name>A0A1Q9R8K2_PSEPU</name>
<evidence type="ECO:0000313" key="4">
    <source>
        <dbReference type="Proteomes" id="UP000186736"/>
    </source>
</evidence>
<dbReference type="Proteomes" id="UP000186736">
    <property type="component" value="Unassembled WGS sequence"/>
</dbReference>
<comment type="caution">
    <text evidence="3">The sequence shown here is derived from an EMBL/GenBank/DDBJ whole genome shotgun (WGS) entry which is preliminary data.</text>
</comment>
<feature type="coiled-coil region" evidence="1">
    <location>
        <begin position="52"/>
        <end position="100"/>
    </location>
</feature>